<keyword evidence="3" id="KW-1185">Reference proteome</keyword>
<dbReference type="RefSeq" id="WP_388240032.1">
    <property type="nucleotide sequence ID" value="NZ_JBHVZQ010000044.1"/>
</dbReference>
<feature type="compositionally biased region" description="Polar residues" evidence="1">
    <location>
        <begin position="41"/>
        <end position="52"/>
    </location>
</feature>
<evidence type="ECO:0000256" key="1">
    <source>
        <dbReference type="SAM" id="MobiDB-lite"/>
    </source>
</evidence>
<name>A0ABW6QF76_9ACTN</name>
<evidence type="ECO:0000313" key="2">
    <source>
        <dbReference type="EMBL" id="MFF1277880.1"/>
    </source>
</evidence>
<gene>
    <name evidence="2" type="ORF">ACFVZC_31525</name>
</gene>
<evidence type="ECO:0000313" key="3">
    <source>
        <dbReference type="Proteomes" id="UP001601627"/>
    </source>
</evidence>
<reference evidence="2 3" key="1">
    <citation type="submission" date="2024-09" db="EMBL/GenBank/DDBJ databases">
        <title>The Natural Products Discovery Center: Release of the First 8490 Sequenced Strains for Exploring Actinobacteria Biosynthetic Diversity.</title>
        <authorList>
            <person name="Kalkreuter E."/>
            <person name="Kautsar S.A."/>
            <person name="Yang D."/>
            <person name="Bader C.D."/>
            <person name="Teijaro C.N."/>
            <person name="Fluegel L."/>
            <person name="Davis C.M."/>
            <person name="Simpson J.R."/>
            <person name="Lauterbach L."/>
            <person name="Steele A.D."/>
            <person name="Gui C."/>
            <person name="Meng S."/>
            <person name="Li G."/>
            <person name="Viehrig K."/>
            <person name="Ye F."/>
            <person name="Su P."/>
            <person name="Kiefer A.F."/>
            <person name="Nichols A."/>
            <person name="Cepeda A.J."/>
            <person name="Yan W."/>
            <person name="Fan B."/>
            <person name="Jiang Y."/>
            <person name="Adhikari A."/>
            <person name="Zheng C.-J."/>
            <person name="Schuster L."/>
            <person name="Cowan T.M."/>
            <person name="Smanski M.J."/>
            <person name="Chevrette M.G."/>
            <person name="De Carvalho L.P.S."/>
            <person name="Shen B."/>
        </authorList>
    </citation>
    <scope>NUCLEOTIDE SEQUENCE [LARGE SCALE GENOMIC DNA]</scope>
    <source>
        <strain evidence="2 3">NPDC058328</strain>
    </source>
</reference>
<comment type="caution">
    <text evidence="2">The sequence shown here is derived from an EMBL/GenBank/DDBJ whole genome shotgun (WGS) entry which is preliminary data.</text>
</comment>
<feature type="region of interest" description="Disordered" evidence="1">
    <location>
        <begin position="41"/>
        <end position="62"/>
    </location>
</feature>
<organism evidence="2 3">
    <name type="scientific">Streptomyces marokkonensis</name>
    <dbReference type="NCBI Taxonomy" id="324855"/>
    <lineage>
        <taxon>Bacteria</taxon>
        <taxon>Bacillati</taxon>
        <taxon>Actinomycetota</taxon>
        <taxon>Actinomycetes</taxon>
        <taxon>Kitasatosporales</taxon>
        <taxon>Streptomycetaceae</taxon>
        <taxon>Streptomyces</taxon>
    </lineage>
</organism>
<dbReference type="Proteomes" id="UP001601627">
    <property type="component" value="Unassembled WGS sequence"/>
</dbReference>
<accession>A0ABW6QF76</accession>
<evidence type="ECO:0008006" key="4">
    <source>
        <dbReference type="Google" id="ProtNLM"/>
    </source>
</evidence>
<proteinExistence type="predicted"/>
<dbReference type="EMBL" id="JBHVZQ010000044">
    <property type="protein sequence ID" value="MFF1277880.1"/>
    <property type="molecule type" value="Genomic_DNA"/>
</dbReference>
<protein>
    <recommendedName>
        <fullName evidence="4">Transposase</fullName>
    </recommendedName>
</protein>
<sequence>MRTVFSWSVSAMPSRTVSGWIFSRPETLTEPEQLRLKTVRNQCPNSTPSFDTSGLRDHAHRPRQGERLPAWLDAVTAGLTLPWSSGVVEGHVNRIKMLKRQMLGRAGFQLLGKRVPVV</sequence>